<dbReference type="InterPro" id="IPR001611">
    <property type="entry name" value="Leu-rich_rpt"/>
</dbReference>
<dbReference type="OrthoDB" id="120976at2759"/>
<dbReference type="Proteomes" id="UP000054558">
    <property type="component" value="Unassembled WGS sequence"/>
</dbReference>
<reference evidence="1 2" key="1">
    <citation type="journal article" date="2014" name="Nat. Commun.">
        <title>Klebsormidium flaccidum genome reveals primary factors for plant terrestrial adaptation.</title>
        <authorList>
            <person name="Hori K."/>
            <person name="Maruyama F."/>
            <person name="Fujisawa T."/>
            <person name="Togashi T."/>
            <person name="Yamamoto N."/>
            <person name="Seo M."/>
            <person name="Sato S."/>
            <person name="Yamada T."/>
            <person name="Mori H."/>
            <person name="Tajima N."/>
            <person name="Moriyama T."/>
            <person name="Ikeuchi M."/>
            <person name="Watanabe M."/>
            <person name="Wada H."/>
            <person name="Kobayashi K."/>
            <person name="Saito M."/>
            <person name="Masuda T."/>
            <person name="Sasaki-Sekimoto Y."/>
            <person name="Mashiguchi K."/>
            <person name="Awai K."/>
            <person name="Shimojima M."/>
            <person name="Masuda S."/>
            <person name="Iwai M."/>
            <person name="Nobusawa T."/>
            <person name="Narise T."/>
            <person name="Kondo S."/>
            <person name="Saito H."/>
            <person name="Sato R."/>
            <person name="Murakawa M."/>
            <person name="Ihara Y."/>
            <person name="Oshima-Yamada Y."/>
            <person name="Ohtaka K."/>
            <person name="Satoh M."/>
            <person name="Sonobe K."/>
            <person name="Ishii M."/>
            <person name="Ohtani R."/>
            <person name="Kanamori-Sato M."/>
            <person name="Honoki R."/>
            <person name="Miyazaki D."/>
            <person name="Mochizuki H."/>
            <person name="Umetsu J."/>
            <person name="Higashi K."/>
            <person name="Shibata D."/>
            <person name="Kamiya Y."/>
            <person name="Sato N."/>
            <person name="Nakamura Y."/>
            <person name="Tabata S."/>
            <person name="Ida S."/>
            <person name="Kurokawa K."/>
            <person name="Ohta H."/>
        </authorList>
    </citation>
    <scope>NUCLEOTIDE SEQUENCE [LARGE SCALE GENOMIC DNA]</scope>
    <source>
        <strain evidence="1 2">NIES-2285</strain>
    </source>
</reference>
<dbReference type="Gene3D" id="3.80.10.10">
    <property type="entry name" value="Ribonuclease Inhibitor"/>
    <property type="match status" value="5"/>
</dbReference>
<dbReference type="SMART" id="SM00368">
    <property type="entry name" value="LRR_RI"/>
    <property type="match status" value="5"/>
</dbReference>
<protein>
    <submittedName>
        <fullName evidence="1">Uncharacterized protein</fullName>
    </submittedName>
</protein>
<dbReference type="PANTHER" id="PTHR13318">
    <property type="entry name" value="PARTNER OF PAIRED, ISOFORM B-RELATED"/>
    <property type="match status" value="1"/>
</dbReference>
<dbReference type="InterPro" id="IPR006553">
    <property type="entry name" value="Leu-rich_rpt_Cys-con_subtyp"/>
</dbReference>
<name>A0A1Y1HIJ8_KLENI</name>
<organism evidence="1 2">
    <name type="scientific">Klebsormidium nitens</name>
    <name type="common">Green alga</name>
    <name type="synonym">Ulothrix nitens</name>
    <dbReference type="NCBI Taxonomy" id="105231"/>
    <lineage>
        <taxon>Eukaryota</taxon>
        <taxon>Viridiplantae</taxon>
        <taxon>Streptophyta</taxon>
        <taxon>Klebsormidiophyceae</taxon>
        <taxon>Klebsormidiales</taxon>
        <taxon>Klebsormidiaceae</taxon>
        <taxon>Klebsormidium</taxon>
    </lineage>
</organism>
<dbReference type="OMA" id="YCDHISD"/>
<dbReference type="STRING" id="105231.A0A1Y1HIJ8"/>
<dbReference type="InterPro" id="IPR032675">
    <property type="entry name" value="LRR_dom_sf"/>
</dbReference>
<dbReference type="Pfam" id="PF13855">
    <property type="entry name" value="LRR_8"/>
    <property type="match status" value="1"/>
</dbReference>
<dbReference type="SMART" id="SM00367">
    <property type="entry name" value="LRR_CC"/>
    <property type="match status" value="11"/>
</dbReference>
<gene>
    <name evidence="1" type="ORF">KFL_000110110</name>
</gene>
<dbReference type="Pfam" id="PF13516">
    <property type="entry name" value="LRR_6"/>
    <property type="match status" value="5"/>
</dbReference>
<accession>A0A1Y1HIJ8</accession>
<sequence length="612" mass="67028">MGLACSRRRSPGEDDVISEFDDCGGAPLMRKRSLQLTPLPAPFDRPAQPGATLQELSIRAICKSLADSPLSLAPLPRDLTQRILDELVSTRSLKRGMLKAFKGCCLQDVHMASYPGVEDEWLEFLDHGDCSCTCSLDLSHCREISDNALVYIQRAKNLESLLLNGCLRLTDLGLCNITGFDKLTHLSLQGCDYITAIGMRCFAGLTSLEVLDLEMCSRLHGGFRYLTKLTRLHTLNLGWCSSVEDYDVMSLQGMTGLTDLRISRTKVTDIGVNHLKDLKLKKLFMAGCPISDASMEVVCSMPSLENLSVEWCSVTDAGFRRANELSNLESLNLSYSRIGDKTLKSIKGLPKLRTLNLDSCHVSNEGCRHLAALAELREIDLSDSPVGNAGLRHLTALKKLEAILSFFKAYPPRRSFVITLILSETPANAFALKKLETILLSYTGVTDSGLKALAPMTSLTSLNLDSRHISDVGLSHLTTLTGLRALDLFGAKISDQGAAMLKSFKQLESLELCGGGITDLGVRHLKELTKMKSLNLSQNSRLTDDSLKSISHLSGLQSLNLMHSKITNDGIPHLKSLQSLTSLALYNCNISPIVVEKLQSNHLPRLTVIGLE</sequence>
<evidence type="ECO:0000313" key="1">
    <source>
        <dbReference type="EMBL" id="GAQ78315.1"/>
    </source>
</evidence>
<proteinExistence type="predicted"/>
<evidence type="ECO:0000313" key="2">
    <source>
        <dbReference type="Proteomes" id="UP000054558"/>
    </source>
</evidence>
<dbReference type="AlphaFoldDB" id="A0A1Y1HIJ8"/>
<keyword evidence="2" id="KW-1185">Reference proteome</keyword>
<dbReference type="SUPFAM" id="SSF52047">
    <property type="entry name" value="RNI-like"/>
    <property type="match status" value="2"/>
</dbReference>
<dbReference type="EMBL" id="DF236960">
    <property type="protein sequence ID" value="GAQ78315.1"/>
    <property type="molecule type" value="Genomic_DNA"/>
</dbReference>
<dbReference type="PANTHER" id="PTHR13318:SF162">
    <property type="entry name" value="LEUCINE-RICH REPEAT FAMILY PROTEIN"/>
    <property type="match status" value="1"/>
</dbReference>